<protein>
    <recommendedName>
        <fullName evidence="2 5">Basal-body rod modification protein FlgD</fullName>
    </recommendedName>
</protein>
<keyword evidence="6" id="KW-0282">Flagellum</keyword>
<evidence type="ECO:0000256" key="4">
    <source>
        <dbReference type="ARBA" id="ARBA00024746"/>
    </source>
</evidence>
<dbReference type="KEGG" id="ppj:RK21_00709"/>
<accession>A0A0B5KDN3</accession>
<dbReference type="Gene3D" id="2.30.30.910">
    <property type="match status" value="1"/>
</dbReference>
<dbReference type="Pfam" id="PF13861">
    <property type="entry name" value="FLgD_tudor"/>
    <property type="match status" value="1"/>
</dbReference>
<proteinExistence type="inferred from homology"/>
<dbReference type="AlphaFoldDB" id="A0A0B5KDN3"/>
<evidence type="ECO:0000256" key="3">
    <source>
        <dbReference type="ARBA" id="ARBA00022795"/>
    </source>
</evidence>
<evidence type="ECO:0000256" key="1">
    <source>
        <dbReference type="ARBA" id="ARBA00010577"/>
    </source>
</evidence>
<evidence type="ECO:0000256" key="5">
    <source>
        <dbReference type="RuleBase" id="RU362076"/>
    </source>
</evidence>
<comment type="caution">
    <text evidence="6">The sequence shown here is derived from an EMBL/GenBank/DDBJ whole genome shotgun (WGS) entry which is preliminary data.</text>
</comment>
<dbReference type="EMBL" id="NTME01000005">
    <property type="protein sequence ID" value="PBJ96372.1"/>
    <property type="molecule type" value="Genomic_DNA"/>
</dbReference>
<sequence length="233" mass="24201">MTTTNSTSDVGSAYLTSLQKQQSKSNDNTGAAGSALGKDAFLQLLVTQMQNQNPLDPQENGEFVAQLAQFSSLESMQSLNDSVLYIAAGLQSSQALQASSLVGRNVIVETDKAVVDTSKDFQGSVNLTSSSTATSVGVYDKDDKLVRTIDLGSQKAGKIDFTWDGLDDDGEALAAGTYTFKATASIEGTATTMTTNLPATVTSVTMGTNGSEMTLNLAGLGSIALSKIQSIGI</sequence>
<keyword evidence="6" id="KW-0966">Cell projection</keyword>
<comment type="function">
    <text evidence="4 5">Required for flagellar hook formation. May act as a scaffolding protein.</text>
</comment>
<reference evidence="6 7" key="1">
    <citation type="submission" date="2017-09" db="EMBL/GenBank/DDBJ databases">
        <authorList>
            <person name="Ehlers B."/>
            <person name="Leendertz F.H."/>
        </authorList>
    </citation>
    <scope>NUCLEOTIDE SEQUENCE [LARGE SCALE GENOMIC DNA]</scope>
    <source>
        <strain evidence="6 7">DJ-1</strain>
    </source>
</reference>
<dbReference type="Gene3D" id="2.60.40.4070">
    <property type="match status" value="1"/>
</dbReference>
<comment type="similarity">
    <text evidence="1 5">Belongs to the FlgD family.</text>
</comment>
<keyword evidence="6" id="KW-0969">Cilium</keyword>
<keyword evidence="3 5" id="KW-1005">Bacterial flagellum biogenesis</keyword>
<dbReference type="Pfam" id="PF13860">
    <property type="entry name" value="FlgD_ig"/>
    <property type="match status" value="1"/>
</dbReference>
<dbReference type="NCBIfam" id="NF005176">
    <property type="entry name" value="PRK06655.1-1"/>
    <property type="match status" value="1"/>
</dbReference>
<name>A0A0B5KDN3_PSEDL</name>
<dbReference type="GO" id="GO:0044781">
    <property type="term" value="P:bacterial-type flagellum organization"/>
    <property type="evidence" value="ECO:0007669"/>
    <property type="project" value="UniProtKB-UniRule"/>
</dbReference>
<organism evidence="6 7">
    <name type="scientific">Pseudomonas plecoglossicida</name>
    <dbReference type="NCBI Taxonomy" id="70775"/>
    <lineage>
        <taxon>Bacteria</taxon>
        <taxon>Pseudomonadati</taxon>
        <taxon>Pseudomonadota</taxon>
        <taxon>Gammaproteobacteria</taxon>
        <taxon>Pseudomonadales</taxon>
        <taxon>Pseudomonadaceae</taxon>
        <taxon>Pseudomonas</taxon>
    </lineage>
</organism>
<dbReference type="InterPro" id="IPR005648">
    <property type="entry name" value="FlgD"/>
</dbReference>
<dbReference type="Pfam" id="PF03963">
    <property type="entry name" value="FlgD"/>
    <property type="match status" value="1"/>
</dbReference>
<dbReference type="RefSeq" id="WP_041505705.1">
    <property type="nucleotide sequence ID" value="NZ_CP010359.1"/>
</dbReference>
<evidence type="ECO:0000256" key="2">
    <source>
        <dbReference type="ARBA" id="ARBA00016013"/>
    </source>
</evidence>
<evidence type="ECO:0000313" key="6">
    <source>
        <dbReference type="EMBL" id="PBJ96372.1"/>
    </source>
</evidence>
<dbReference type="InterPro" id="IPR025963">
    <property type="entry name" value="FLgD_Tudor"/>
</dbReference>
<evidence type="ECO:0000313" key="7">
    <source>
        <dbReference type="Proteomes" id="UP000218102"/>
    </source>
</evidence>
<dbReference type="Proteomes" id="UP000218102">
    <property type="component" value="Unassembled WGS sequence"/>
</dbReference>
<gene>
    <name evidence="6" type="ORF">CMV24_06505</name>
</gene>
<dbReference type="InterPro" id="IPR025965">
    <property type="entry name" value="FlgD/Vpr_Ig-like"/>
</dbReference>